<dbReference type="OrthoDB" id="9792321at2"/>
<reference evidence="5 6" key="1">
    <citation type="submission" date="2016-07" db="EMBL/GenBank/DDBJ databases">
        <title>Draft Genome Sequence of Methylobrevis pamukkalensis PK2.</title>
        <authorList>
            <person name="Vasilenko O.V."/>
            <person name="Doronina N.V."/>
            <person name="Shmareva M.N."/>
            <person name="Tarlachkov S.V."/>
            <person name="Mustakhimov I."/>
            <person name="Trotsenko Y.A."/>
        </authorList>
    </citation>
    <scope>NUCLEOTIDE SEQUENCE [LARGE SCALE GENOMIC DNA]</scope>
    <source>
        <strain evidence="5 6">PK2</strain>
    </source>
</reference>
<dbReference type="CDD" id="cd05195">
    <property type="entry name" value="enoyl_red"/>
    <property type="match status" value="1"/>
</dbReference>
<dbReference type="RefSeq" id="WP_141703754.1">
    <property type="nucleotide sequence ID" value="NZ_MCRJ01000076.1"/>
</dbReference>
<dbReference type="SUPFAM" id="SSF50129">
    <property type="entry name" value="GroES-like"/>
    <property type="match status" value="1"/>
</dbReference>
<dbReference type="EC" id="2.3.1.41" evidence="5"/>
<dbReference type="Gene3D" id="3.40.50.720">
    <property type="entry name" value="NAD(P)-binding Rossmann-like Domain"/>
    <property type="match status" value="1"/>
</dbReference>
<dbReference type="Proteomes" id="UP000094622">
    <property type="component" value="Unassembled WGS sequence"/>
</dbReference>
<accession>A0A1E3H096</accession>
<keyword evidence="2" id="KW-0597">Phosphoprotein</keyword>
<comment type="caution">
    <text evidence="5">The sequence shown here is derived from an EMBL/GenBank/DDBJ whole genome shotgun (WGS) entry which is preliminary data.</text>
</comment>
<dbReference type="Gene3D" id="3.90.180.10">
    <property type="entry name" value="Medium-chain alcohol dehydrogenases, catalytic domain"/>
    <property type="match status" value="1"/>
</dbReference>
<keyword evidence="5" id="KW-0012">Acyltransferase</keyword>
<organism evidence="5 6">
    <name type="scientific">Methylobrevis pamukkalensis</name>
    <dbReference type="NCBI Taxonomy" id="1439726"/>
    <lineage>
        <taxon>Bacteria</taxon>
        <taxon>Pseudomonadati</taxon>
        <taxon>Pseudomonadota</taxon>
        <taxon>Alphaproteobacteria</taxon>
        <taxon>Hyphomicrobiales</taxon>
        <taxon>Pleomorphomonadaceae</taxon>
        <taxon>Methylobrevis</taxon>
    </lineage>
</organism>
<dbReference type="PATRIC" id="fig|1439726.3.peg.3096"/>
<keyword evidence="1" id="KW-0596">Phosphopantetheine</keyword>
<dbReference type="InterPro" id="IPR011032">
    <property type="entry name" value="GroES-like_sf"/>
</dbReference>
<dbReference type="FunFam" id="3.40.50.720:FF:000209">
    <property type="entry name" value="Polyketide synthase Pks12"/>
    <property type="match status" value="1"/>
</dbReference>
<proteinExistence type="predicted"/>
<keyword evidence="6" id="KW-1185">Reference proteome</keyword>
<dbReference type="SUPFAM" id="SSF51735">
    <property type="entry name" value="NAD(P)-binding Rossmann-fold domains"/>
    <property type="match status" value="1"/>
</dbReference>
<dbReference type="Pfam" id="PF08240">
    <property type="entry name" value="ADH_N"/>
    <property type="match status" value="1"/>
</dbReference>
<dbReference type="InterPro" id="IPR020843">
    <property type="entry name" value="ER"/>
</dbReference>
<dbReference type="AlphaFoldDB" id="A0A1E3H096"/>
<dbReference type="PANTHER" id="PTHR45681">
    <property type="entry name" value="POLYKETIDE SYNTHASE 44-RELATED"/>
    <property type="match status" value="1"/>
</dbReference>
<dbReference type="InterPro" id="IPR013154">
    <property type="entry name" value="ADH-like_N"/>
</dbReference>
<evidence type="ECO:0000259" key="4">
    <source>
        <dbReference type="SMART" id="SM00829"/>
    </source>
</evidence>
<name>A0A1E3H096_9HYPH</name>
<feature type="domain" description="Enoyl reductase (ER)" evidence="4">
    <location>
        <begin position="51"/>
        <end position="350"/>
    </location>
</feature>
<gene>
    <name evidence="5" type="primary">ppsC_3</name>
    <name evidence="5" type="ORF">A6302_02945</name>
</gene>
<evidence type="ECO:0000256" key="1">
    <source>
        <dbReference type="ARBA" id="ARBA00022450"/>
    </source>
</evidence>
<dbReference type="GO" id="GO:0004315">
    <property type="term" value="F:3-oxoacyl-[acyl-carrier-protein] synthase activity"/>
    <property type="evidence" value="ECO:0007669"/>
    <property type="project" value="UniProtKB-EC"/>
</dbReference>
<dbReference type="SMART" id="SM00829">
    <property type="entry name" value="PKS_ER"/>
    <property type="match status" value="1"/>
</dbReference>
<dbReference type="Pfam" id="PF00107">
    <property type="entry name" value="ADH_zinc_N"/>
    <property type="match status" value="1"/>
</dbReference>
<dbReference type="InterPro" id="IPR050444">
    <property type="entry name" value="Polyketide_Synthase"/>
</dbReference>
<sequence length="353" mass="38008">MAHPDEERELVLDLHGVSVPRVVHAPGLDESARHNRIGAGAGVHLQIGRQGSLDSLSWQSFAPVRPTGDEVEIEVVATGLNFRDVMWALGLLPEEALEDGFAGATLGMECSGIVRRTGPDVTRFVPGDSVITFAPACFATHVRVAEKAVAPVPSTVDIEAAATIPVTFLTAYYALVELARLEEGETILIHGGAGGVGLAALQIAIWRGARVIATAGSPEKRRLLTMLGAEHVLDSRSLVFQDEVMAISGGKGVDVVLNSLFGEAMERSIATLRPFGRFVELGKRDYYANSRIGLRPFRQNLSYFGVDADQLLTHRPALAARLFRELVERFEDGVFSALPYRAFAANRVTTPSG</sequence>
<keyword evidence="3 5" id="KW-0808">Transferase</keyword>
<dbReference type="PANTHER" id="PTHR45681:SF6">
    <property type="entry name" value="POLYKETIDE SYNTHASE 37"/>
    <property type="match status" value="1"/>
</dbReference>
<dbReference type="InterPro" id="IPR013149">
    <property type="entry name" value="ADH-like_C"/>
</dbReference>
<dbReference type="GO" id="GO:0016491">
    <property type="term" value="F:oxidoreductase activity"/>
    <property type="evidence" value="ECO:0007669"/>
    <property type="project" value="InterPro"/>
</dbReference>
<evidence type="ECO:0000313" key="5">
    <source>
        <dbReference type="EMBL" id="ODN69737.1"/>
    </source>
</evidence>
<dbReference type="InterPro" id="IPR036291">
    <property type="entry name" value="NAD(P)-bd_dom_sf"/>
</dbReference>
<dbReference type="EMBL" id="MCRJ01000076">
    <property type="protein sequence ID" value="ODN69737.1"/>
    <property type="molecule type" value="Genomic_DNA"/>
</dbReference>
<evidence type="ECO:0000256" key="2">
    <source>
        <dbReference type="ARBA" id="ARBA00022553"/>
    </source>
</evidence>
<evidence type="ECO:0000256" key="3">
    <source>
        <dbReference type="ARBA" id="ARBA00022679"/>
    </source>
</evidence>
<evidence type="ECO:0000313" key="6">
    <source>
        <dbReference type="Proteomes" id="UP000094622"/>
    </source>
</evidence>
<protein>
    <submittedName>
        <fullName evidence="5">Phthiocerol synthesis polyketide synthase type I PpsC</fullName>
        <ecNumber evidence="5">2.3.1.41</ecNumber>
    </submittedName>
</protein>